<dbReference type="SUPFAM" id="SSF56349">
    <property type="entry name" value="DNA breaking-rejoining enzymes"/>
    <property type="match status" value="1"/>
</dbReference>
<dbReference type="Gene3D" id="1.10.150.130">
    <property type="match status" value="1"/>
</dbReference>
<dbReference type="EMBL" id="WELI01000015">
    <property type="protein sequence ID" value="KAB7726489.1"/>
    <property type="molecule type" value="Genomic_DNA"/>
</dbReference>
<evidence type="ECO:0000259" key="6">
    <source>
        <dbReference type="PROSITE" id="PS51900"/>
    </source>
</evidence>
<dbReference type="PROSITE" id="PS51898">
    <property type="entry name" value="TYR_RECOMBINASE"/>
    <property type="match status" value="1"/>
</dbReference>
<evidence type="ECO:0000256" key="2">
    <source>
        <dbReference type="ARBA" id="ARBA00023125"/>
    </source>
</evidence>
<protein>
    <submittedName>
        <fullName evidence="7">Tyrosine-type recombinase/integrase</fullName>
    </submittedName>
</protein>
<proteinExistence type="predicted"/>
<evidence type="ECO:0000256" key="1">
    <source>
        <dbReference type="ARBA" id="ARBA00022908"/>
    </source>
</evidence>
<dbReference type="InterPro" id="IPR011010">
    <property type="entry name" value="DNA_brk_join_enz"/>
</dbReference>
<feature type="domain" description="Core-binding (CB)" evidence="6">
    <location>
        <begin position="23"/>
        <end position="104"/>
    </location>
</feature>
<accession>A0A7J5TSL9</accession>
<dbReference type="GO" id="GO:0006310">
    <property type="term" value="P:DNA recombination"/>
    <property type="evidence" value="ECO:0007669"/>
    <property type="project" value="UniProtKB-KW"/>
</dbReference>
<organism evidence="7 8">
    <name type="scientific">Rudanella paleaurantiibacter</name>
    <dbReference type="NCBI Taxonomy" id="2614655"/>
    <lineage>
        <taxon>Bacteria</taxon>
        <taxon>Pseudomonadati</taxon>
        <taxon>Bacteroidota</taxon>
        <taxon>Cytophagia</taxon>
        <taxon>Cytophagales</taxon>
        <taxon>Cytophagaceae</taxon>
        <taxon>Rudanella</taxon>
    </lineage>
</organism>
<dbReference type="GO" id="GO:0003677">
    <property type="term" value="F:DNA binding"/>
    <property type="evidence" value="ECO:0007669"/>
    <property type="project" value="UniProtKB-UniRule"/>
</dbReference>
<sequence>MRKSAITPNVISEAHSVTICSAQQLNQQTAAFFRKGIEGSTNTRIAYSADIKKVQAWLRQQGIDDLPISPATLATYLSDQASEHKWSTIIRGLAAIRKWHRLHKHPDPSADETVRLVLEGIKRSIGTEPTQAPAFDIQEYKEQIRPIPPTPTGMRDRALLLVGFAGAFRRSELVALDIEGVQFTRHGAILSFQGSKTNQYGRTEQKAIFYSPDPDTCPVRSLQDYINVLERSSGPLFVRIRKGEQVTTDRLSDKQVARAVKMYLGEAYSAHSLRASFVTIAKLNGADDSQIMQQTKHRTRTMIDRYTRVQQIVKHNAAMKLGL</sequence>
<dbReference type="Pfam" id="PF02899">
    <property type="entry name" value="Phage_int_SAM_1"/>
    <property type="match status" value="1"/>
</dbReference>
<keyword evidence="3" id="KW-0233">DNA recombination</keyword>
<dbReference type="CDD" id="cd00799">
    <property type="entry name" value="INT_Cre_C"/>
    <property type="match status" value="1"/>
</dbReference>
<dbReference type="SUPFAM" id="SSF47823">
    <property type="entry name" value="lambda integrase-like, N-terminal domain"/>
    <property type="match status" value="1"/>
</dbReference>
<dbReference type="InterPro" id="IPR004107">
    <property type="entry name" value="Integrase_SAM-like_N"/>
</dbReference>
<keyword evidence="1" id="KW-0229">DNA integration</keyword>
<keyword evidence="2 4" id="KW-0238">DNA-binding</keyword>
<evidence type="ECO:0000256" key="4">
    <source>
        <dbReference type="PROSITE-ProRule" id="PRU01248"/>
    </source>
</evidence>
<dbReference type="InterPro" id="IPR052925">
    <property type="entry name" value="Phage_Integrase-like_Recomb"/>
</dbReference>
<evidence type="ECO:0000259" key="5">
    <source>
        <dbReference type="PROSITE" id="PS51898"/>
    </source>
</evidence>
<dbReference type="InterPro" id="IPR002104">
    <property type="entry name" value="Integrase_catalytic"/>
</dbReference>
<dbReference type="GO" id="GO:0015074">
    <property type="term" value="P:DNA integration"/>
    <property type="evidence" value="ECO:0007669"/>
    <property type="project" value="UniProtKB-KW"/>
</dbReference>
<dbReference type="PANTHER" id="PTHR34605:SF3">
    <property type="entry name" value="P CELL-TYPE AGGLUTINATION PROTEIN MAP4-LIKE-RELATED"/>
    <property type="match status" value="1"/>
</dbReference>
<dbReference type="InterPro" id="IPR013762">
    <property type="entry name" value="Integrase-like_cat_sf"/>
</dbReference>
<comment type="caution">
    <text evidence="7">The sequence shown here is derived from an EMBL/GenBank/DDBJ whole genome shotgun (WGS) entry which is preliminary data.</text>
</comment>
<evidence type="ECO:0000313" key="7">
    <source>
        <dbReference type="EMBL" id="KAB7726489.1"/>
    </source>
</evidence>
<dbReference type="InterPro" id="IPR010998">
    <property type="entry name" value="Integrase_recombinase_N"/>
</dbReference>
<dbReference type="Pfam" id="PF00589">
    <property type="entry name" value="Phage_integrase"/>
    <property type="match status" value="1"/>
</dbReference>
<reference evidence="7 8" key="1">
    <citation type="submission" date="2019-10" db="EMBL/GenBank/DDBJ databases">
        <title>Rudanella paleaurantiibacter sp. nov., isolated from sludge.</title>
        <authorList>
            <person name="Xu S.Q."/>
        </authorList>
    </citation>
    <scope>NUCLEOTIDE SEQUENCE [LARGE SCALE GENOMIC DNA]</scope>
    <source>
        <strain evidence="7 8">HX-22-17</strain>
    </source>
</reference>
<dbReference type="Gene3D" id="1.10.443.10">
    <property type="entry name" value="Intergrase catalytic core"/>
    <property type="match status" value="1"/>
</dbReference>
<dbReference type="PANTHER" id="PTHR34605">
    <property type="entry name" value="PHAGE_INTEGRASE DOMAIN-CONTAINING PROTEIN"/>
    <property type="match status" value="1"/>
</dbReference>
<evidence type="ECO:0000313" key="8">
    <source>
        <dbReference type="Proteomes" id="UP000488299"/>
    </source>
</evidence>
<feature type="domain" description="Tyr recombinase" evidence="5">
    <location>
        <begin position="127"/>
        <end position="321"/>
    </location>
</feature>
<dbReference type="RefSeq" id="WP_152126803.1">
    <property type="nucleotide sequence ID" value="NZ_WELI01000015.1"/>
</dbReference>
<evidence type="ECO:0000256" key="3">
    <source>
        <dbReference type="ARBA" id="ARBA00023172"/>
    </source>
</evidence>
<keyword evidence="8" id="KW-1185">Reference proteome</keyword>
<dbReference type="AlphaFoldDB" id="A0A7J5TSL9"/>
<dbReference type="Proteomes" id="UP000488299">
    <property type="component" value="Unassembled WGS sequence"/>
</dbReference>
<name>A0A7J5TSL9_9BACT</name>
<gene>
    <name evidence="7" type="ORF">F5984_24550</name>
</gene>
<dbReference type="PROSITE" id="PS51900">
    <property type="entry name" value="CB"/>
    <property type="match status" value="1"/>
</dbReference>
<dbReference type="InterPro" id="IPR044068">
    <property type="entry name" value="CB"/>
</dbReference>